<geneLocation type="plasmid" evidence="1 2">
    <name>pBPHY01</name>
</geneLocation>
<sequence length="52" mass="5572">MTGDAVTCPQHPDLNPNLIVEGDETMCDAGIPIARHGHRTICGCHLISSFAR</sequence>
<name>B2JX83_PARP8</name>
<proteinExistence type="predicted"/>
<dbReference type="HOGENOM" id="CLU_3181075_0_0_4"/>
<evidence type="ECO:0000313" key="1">
    <source>
        <dbReference type="EMBL" id="ACC75560.1"/>
    </source>
</evidence>
<accession>B2JX83</accession>
<evidence type="ECO:0000313" key="2">
    <source>
        <dbReference type="Proteomes" id="UP000001192"/>
    </source>
</evidence>
<keyword evidence="1" id="KW-0614">Plasmid</keyword>
<dbReference type="Pfam" id="PF05488">
    <property type="entry name" value="PAAR_motif"/>
    <property type="match status" value="1"/>
</dbReference>
<keyword evidence="2" id="KW-1185">Reference proteome</keyword>
<dbReference type="Gene3D" id="2.60.200.60">
    <property type="match status" value="1"/>
</dbReference>
<dbReference type="AlphaFoldDB" id="B2JX83"/>
<reference evidence="2" key="1">
    <citation type="journal article" date="2014" name="Stand. Genomic Sci.">
        <title>Complete genome sequence of Burkholderia phymatum STM815(T), a broad host range and efficient nitrogen-fixing symbiont of Mimosa species.</title>
        <authorList>
            <person name="Moulin L."/>
            <person name="Klonowska A."/>
            <person name="Caroline B."/>
            <person name="Booth K."/>
            <person name="Vriezen J.A."/>
            <person name="Melkonian R."/>
            <person name="James E.K."/>
            <person name="Young J.P."/>
            <person name="Bena G."/>
            <person name="Hauser L."/>
            <person name="Land M."/>
            <person name="Kyrpides N."/>
            <person name="Bruce D."/>
            <person name="Chain P."/>
            <person name="Copeland A."/>
            <person name="Pitluck S."/>
            <person name="Woyke T."/>
            <person name="Lizotte-Waniewski M."/>
            <person name="Bristow J."/>
            <person name="Riley M."/>
        </authorList>
    </citation>
    <scope>NUCLEOTIDE SEQUENCE [LARGE SCALE GENOMIC DNA]</scope>
    <source>
        <strain evidence="2">DSM 17167 / CIP 108236 / LMG 21445 / STM815</strain>
        <plasmid evidence="2">Plasmid pBPHY01</plasmid>
    </source>
</reference>
<dbReference type="KEGG" id="bph:Bphy_6532"/>
<dbReference type="InterPro" id="IPR008727">
    <property type="entry name" value="PAAR_motif"/>
</dbReference>
<dbReference type="EMBL" id="CP001045">
    <property type="protein sequence ID" value="ACC75560.1"/>
    <property type="molecule type" value="Genomic_DNA"/>
</dbReference>
<organism evidence="1 2">
    <name type="scientific">Paraburkholderia phymatum (strain DSM 17167 / CIP 108236 / LMG 21445 / STM815)</name>
    <name type="common">Burkholderia phymatum</name>
    <dbReference type="NCBI Taxonomy" id="391038"/>
    <lineage>
        <taxon>Bacteria</taxon>
        <taxon>Pseudomonadati</taxon>
        <taxon>Pseudomonadota</taxon>
        <taxon>Betaproteobacteria</taxon>
        <taxon>Burkholderiales</taxon>
        <taxon>Burkholderiaceae</taxon>
        <taxon>Paraburkholderia</taxon>
    </lineage>
</organism>
<protein>
    <submittedName>
        <fullName evidence="1">PaaR repeat-containing protein</fullName>
    </submittedName>
</protein>
<dbReference type="Proteomes" id="UP000001192">
    <property type="component" value="Plasmid pBPHY01"/>
</dbReference>
<gene>
    <name evidence="1" type="ordered locus">Bphy_6532</name>
</gene>